<gene>
    <name evidence="3" type="ORF">P9271_14200</name>
</gene>
<feature type="transmembrane region" description="Helical" evidence="1">
    <location>
        <begin position="53"/>
        <end position="73"/>
    </location>
</feature>
<keyword evidence="1" id="KW-0812">Transmembrane</keyword>
<dbReference type="PANTHER" id="PTHR30336">
    <property type="entry name" value="INNER MEMBRANE PROTEIN, PROBABLE PERMEASE"/>
    <property type="match status" value="1"/>
</dbReference>
<dbReference type="InterPro" id="IPR051599">
    <property type="entry name" value="Cell_Envelope_Assoc"/>
</dbReference>
<accession>A0ABU6NZK9</accession>
<evidence type="ECO:0000313" key="3">
    <source>
        <dbReference type="EMBL" id="MED4402466.1"/>
    </source>
</evidence>
<keyword evidence="4" id="KW-1185">Reference proteome</keyword>
<feature type="domain" description="DUF218" evidence="2">
    <location>
        <begin position="88"/>
        <end position="226"/>
    </location>
</feature>
<dbReference type="Pfam" id="PF02698">
    <property type="entry name" value="DUF218"/>
    <property type="match status" value="1"/>
</dbReference>
<dbReference type="PANTHER" id="PTHR30336:SF4">
    <property type="entry name" value="ENVELOPE BIOGENESIS FACTOR ELYC"/>
    <property type="match status" value="1"/>
</dbReference>
<proteinExistence type="predicted"/>
<keyword evidence="1" id="KW-1133">Transmembrane helix</keyword>
<feature type="transmembrane region" description="Helical" evidence="1">
    <location>
        <begin position="12"/>
        <end position="41"/>
    </location>
</feature>
<dbReference type="RefSeq" id="WP_066234676.1">
    <property type="nucleotide sequence ID" value="NZ_JARTFQ010000005.1"/>
</dbReference>
<dbReference type="EMBL" id="JARTFS010000012">
    <property type="protein sequence ID" value="MED4402466.1"/>
    <property type="molecule type" value="Genomic_DNA"/>
</dbReference>
<evidence type="ECO:0000259" key="2">
    <source>
        <dbReference type="Pfam" id="PF02698"/>
    </source>
</evidence>
<organism evidence="3 4">
    <name type="scientific">Metabacillus fastidiosus</name>
    <dbReference type="NCBI Taxonomy" id="1458"/>
    <lineage>
        <taxon>Bacteria</taxon>
        <taxon>Bacillati</taxon>
        <taxon>Bacillota</taxon>
        <taxon>Bacilli</taxon>
        <taxon>Bacillales</taxon>
        <taxon>Bacillaceae</taxon>
        <taxon>Metabacillus</taxon>
    </lineage>
</organism>
<protein>
    <submittedName>
        <fullName evidence="3">YdcF family protein</fullName>
    </submittedName>
</protein>
<reference evidence="3 4" key="1">
    <citation type="submission" date="2023-03" db="EMBL/GenBank/DDBJ databases">
        <title>Bacillus Genome Sequencing.</title>
        <authorList>
            <person name="Dunlap C."/>
        </authorList>
    </citation>
    <scope>NUCLEOTIDE SEQUENCE [LARGE SCALE GENOMIC DNA]</scope>
    <source>
        <strain evidence="3 4">NRS-1717</strain>
    </source>
</reference>
<dbReference type="GeneID" id="301142893"/>
<comment type="caution">
    <text evidence="3">The sequence shown here is derived from an EMBL/GenBank/DDBJ whole genome shotgun (WGS) entry which is preliminary data.</text>
</comment>
<evidence type="ECO:0000313" key="4">
    <source>
        <dbReference type="Proteomes" id="UP001342826"/>
    </source>
</evidence>
<evidence type="ECO:0000256" key="1">
    <source>
        <dbReference type="SAM" id="Phobius"/>
    </source>
</evidence>
<sequence length="236" mass="26617">MKYIYFLTGGLFVFYAILLLFISSIDFGVFCFLFLGLVFLLYPFIKNRKKIKLFFRVFVVLLFLFVGGLETLIQINSEDDQAPESVSYLIVLGGGIKGDEPSLTLANRLDTAYDYLKDNLSKKVVVTGGIGVGKTLSEGEVMKKYLMKKGISEERIIVEDKATSTYENFLFSKELINSSKKIIVVSSDFHLFRAKKIAEKMDLEPYGLSSETPLTVAPQAHLREYLAIVKTLILDN</sequence>
<dbReference type="InterPro" id="IPR014729">
    <property type="entry name" value="Rossmann-like_a/b/a_fold"/>
</dbReference>
<dbReference type="Gene3D" id="3.40.50.620">
    <property type="entry name" value="HUPs"/>
    <property type="match status" value="1"/>
</dbReference>
<dbReference type="Proteomes" id="UP001342826">
    <property type="component" value="Unassembled WGS sequence"/>
</dbReference>
<name>A0ABU6NZK9_9BACI</name>
<dbReference type="CDD" id="cd06259">
    <property type="entry name" value="YdcF-like"/>
    <property type="match status" value="1"/>
</dbReference>
<keyword evidence="1" id="KW-0472">Membrane</keyword>
<dbReference type="InterPro" id="IPR003848">
    <property type="entry name" value="DUF218"/>
</dbReference>